<keyword evidence="10" id="KW-1185">Reference proteome</keyword>
<organism evidence="9 10">
    <name type="scientific">Paenibacillus whitsoniae</name>
    <dbReference type="NCBI Taxonomy" id="2496558"/>
    <lineage>
        <taxon>Bacteria</taxon>
        <taxon>Bacillati</taxon>
        <taxon>Bacillota</taxon>
        <taxon>Bacilli</taxon>
        <taxon>Bacillales</taxon>
        <taxon>Paenibacillaceae</taxon>
        <taxon>Paenibacillus</taxon>
    </lineage>
</organism>
<feature type="transmembrane region" description="Helical" evidence="7">
    <location>
        <begin position="100"/>
        <end position="124"/>
    </location>
</feature>
<feature type="transmembrane region" description="Helical" evidence="7">
    <location>
        <begin position="233"/>
        <end position="254"/>
    </location>
</feature>
<feature type="transmembrane region" description="Helical" evidence="7">
    <location>
        <begin position="177"/>
        <end position="194"/>
    </location>
</feature>
<keyword evidence="3" id="KW-1003">Cell membrane</keyword>
<dbReference type="Proteomes" id="UP000276128">
    <property type="component" value="Unassembled WGS sequence"/>
</dbReference>
<dbReference type="PROSITE" id="PS50928">
    <property type="entry name" value="ABC_TM1"/>
    <property type="match status" value="1"/>
</dbReference>
<evidence type="ECO:0000313" key="10">
    <source>
        <dbReference type="Proteomes" id="UP000276128"/>
    </source>
</evidence>
<dbReference type="AlphaFoldDB" id="A0A430JB22"/>
<dbReference type="Gene3D" id="1.10.3720.10">
    <property type="entry name" value="MetI-like"/>
    <property type="match status" value="1"/>
</dbReference>
<dbReference type="InterPro" id="IPR035906">
    <property type="entry name" value="MetI-like_sf"/>
</dbReference>
<evidence type="ECO:0000259" key="8">
    <source>
        <dbReference type="PROSITE" id="PS50928"/>
    </source>
</evidence>
<comment type="similarity">
    <text evidence="7">Belongs to the binding-protein-dependent transport system permease family.</text>
</comment>
<keyword evidence="5 7" id="KW-1133">Transmembrane helix</keyword>
<feature type="transmembrane region" description="Helical" evidence="7">
    <location>
        <begin position="35"/>
        <end position="54"/>
    </location>
</feature>
<dbReference type="OrthoDB" id="9785836at2"/>
<evidence type="ECO:0000256" key="6">
    <source>
        <dbReference type="ARBA" id="ARBA00023136"/>
    </source>
</evidence>
<feature type="transmembrane region" description="Helical" evidence="7">
    <location>
        <begin position="136"/>
        <end position="157"/>
    </location>
</feature>
<protein>
    <submittedName>
        <fullName evidence="9">Sugar ABC transporter permease</fullName>
    </submittedName>
</protein>
<feature type="transmembrane region" description="Helical" evidence="7">
    <location>
        <begin position="289"/>
        <end position="311"/>
    </location>
</feature>
<gene>
    <name evidence="9" type="ORF">EJQ19_18455</name>
</gene>
<dbReference type="PANTHER" id="PTHR43227:SF11">
    <property type="entry name" value="BLL4140 PROTEIN"/>
    <property type="match status" value="1"/>
</dbReference>
<evidence type="ECO:0000313" key="9">
    <source>
        <dbReference type="EMBL" id="RTE08220.1"/>
    </source>
</evidence>
<dbReference type="RefSeq" id="WP_126142716.1">
    <property type="nucleotide sequence ID" value="NZ_RXHU01000055.1"/>
</dbReference>
<keyword evidence="4 7" id="KW-0812">Transmembrane</keyword>
<dbReference type="CDD" id="cd06261">
    <property type="entry name" value="TM_PBP2"/>
    <property type="match status" value="1"/>
</dbReference>
<feature type="domain" description="ABC transmembrane type-1" evidence="8">
    <location>
        <begin position="96"/>
        <end position="311"/>
    </location>
</feature>
<sequence length="323" mass="36033">MEMNKTATPAPTLRQSAVKPKTASARHLARWKSNWQLVLMFLPVVAFFIVFKYVPMLGNVIAFKQYNLMQGVWGSPWVGFDNFRMMMDNPQTLQIIRNTLFLSFFNIVIGFPFPVLVAVMLNEVRRLWFKKSIQTLVYLPHFFSWVIIGGITVTLFGSQAGVVNRVIEYFGGTPVSFLYQVSTWLGIFFGSAVWKEAGFGAIIYLAAIGAIDPHLYEAASIDGASKIKQIRHVTLPGIMPVMILMLILSMGKVMEVGFDHVYNLQNAVVSSASNVISTYIYTTGIQGGMYSITTAMGLFEAVIGLILVLGANRVAKKFNQSLW</sequence>
<evidence type="ECO:0000256" key="4">
    <source>
        <dbReference type="ARBA" id="ARBA00022692"/>
    </source>
</evidence>
<evidence type="ECO:0000256" key="7">
    <source>
        <dbReference type="RuleBase" id="RU363032"/>
    </source>
</evidence>
<keyword evidence="6 7" id="KW-0472">Membrane</keyword>
<evidence type="ECO:0000256" key="3">
    <source>
        <dbReference type="ARBA" id="ARBA00022475"/>
    </source>
</evidence>
<proteinExistence type="inferred from homology"/>
<dbReference type="SUPFAM" id="SSF161098">
    <property type="entry name" value="MetI-like"/>
    <property type="match status" value="1"/>
</dbReference>
<name>A0A430JB22_9BACL</name>
<keyword evidence="2 7" id="KW-0813">Transport</keyword>
<dbReference type="GO" id="GO:0055085">
    <property type="term" value="P:transmembrane transport"/>
    <property type="evidence" value="ECO:0007669"/>
    <property type="project" value="InterPro"/>
</dbReference>
<reference evidence="9 10" key="1">
    <citation type="submission" date="2018-12" db="EMBL/GenBank/DDBJ databases">
        <title>Bacillus ochoae sp. nov., Paenibacillus whitsoniae sp. nov., Paenibacillus spiritus sp. nov. Isolated from the Mars Exploration Rover during spacecraft assembly.</title>
        <authorList>
            <person name="Seuylemezian A."/>
            <person name="Vaishampayan P."/>
        </authorList>
    </citation>
    <scope>NUCLEOTIDE SEQUENCE [LARGE SCALE GENOMIC DNA]</scope>
    <source>
        <strain evidence="9 10">MER 54</strain>
    </source>
</reference>
<comment type="subcellular location">
    <subcellularLocation>
        <location evidence="1 7">Cell membrane</location>
        <topology evidence="1 7">Multi-pass membrane protein</topology>
    </subcellularLocation>
</comment>
<dbReference type="PANTHER" id="PTHR43227">
    <property type="entry name" value="BLL4140 PROTEIN"/>
    <property type="match status" value="1"/>
</dbReference>
<comment type="caution">
    <text evidence="9">The sequence shown here is derived from an EMBL/GenBank/DDBJ whole genome shotgun (WGS) entry which is preliminary data.</text>
</comment>
<evidence type="ECO:0000256" key="1">
    <source>
        <dbReference type="ARBA" id="ARBA00004651"/>
    </source>
</evidence>
<dbReference type="EMBL" id="RXHU01000055">
    <property type="protein sequence ID" value="RTE08220.1"/>
    <property type="molecule type" value="Genomic_DNA"/>
</dbReference>
<dbReference type="GO" id="GO:0005886">
    <property type="term" value="C:plasma membrane"/>
    <property type="evidence" value="ECO:0007669"/>
    <property type="project" value="UniProtKB-SubCell"/>
</dbReference>
<dbReference type="Pfam" id="PF00528">
    <property type="entry name" value="BPD_transp_1"/>
    <property type="match status" value="1"/>
</dbReference>
<evidence type="ECO:0000256" key="5">
    <source>
        <dbReference type="ARBA" id="ARBA00022989"/>
    </source>
</evidence>
<accession>A0A430JB22</accession>
<dbReference type="InterPro" id="IPR050809">
    <property type="entry name" value="UgpAE/MalFG_permease"/>
</dbReference>
<dbReference type="InterPro" id="IPR000515">
    <property type="entry name" value="MetI-like"/>
</dbReference>
<evidence type="ECO:0000256" key="2">
    <source>
        <dbReference type="ARBA" id="ARBA00022448"/>
    </source>
</evidence>